<dbReference type="Gene3D" id="3.40.50.300">
    <property type="entry name" value="P-loop containing nucleotide triphosphate hydrolases"/>
    <property type="match status" value="2"/>
</dbReference>
<proteinExistence type="predicted"/>
<organism evidence="2 3">
    <name type="scientific">Candidatus Harrisonbacteria bacterium CG10_big_fil_rev_8_21_14_0_10_44_23</name>
    <dbReference type="NCBI Taxonomy" id="1974585"/>
    <lineage>
        <taxon>Bacteria</taxon>
        <taxon>Candidatus Harrisoniibacteriota</taxon>
    </lineage>
</organism>
<dbReference type="InterPro" id="IPR027417">
    <property type="entry name" value="P-loop_NTPase"/>
</dbReference>
<dbReference type="PANTHER" id="PTHR30121:SF11">
    <property type="entry name" value="AAA+ ATPASE DOMAIN-CONTAINING PROTEIN"/>
    <property type="match status" value="1"/>
</dbReference>
<evidence type="ECO:0000313" key="3">
    <source>
        <dbReference type="Proteomes" id="UP000229615"/>
    </source>
</evidence>
<dbReference type="InterPro" id="IPR051162">
    <property type="entry name" value="T4SS_component"/>
</dbReference>
<dbReference type="Pfam" id="PF10412">
    <property type="entry name" value="TrwB_AAD_bind"/>
    <property type="match status" value="1"/>
</dbReference>
<dbReference type="InterPro" id="IPR019476">
    <property type="entry name" value="T4SS_TraD_DNA-bd"/>
</dbReference>
<sequence length="463" mass="53083">MTNNEQPQDEFRLQTVKTAPPPAELPILGQADERQVSFFGRTNYASALDEKKFVFGIKKNDRRSNMYIIGKSGVGKSKLMELMIRQDIMRGSGVCLMDPHGEMIDDLLHFIPEDRIKDVIIFDPNDKEAPIAFNPFANVHEDFRYQMAQGLIEIMQAQFGSQWSAGMEHVFRFAVLALNQYPKATVRGLAEIFNNPQYREEVAKYSSDEMVKRFWLSEYAHLASQSKMQREVITPLVNKLSQFLFDPLLGKTFSSPEHKFSVEKSIEEKKIILINLARGKLGKENSSFLASLLLLKIKQAGMTRMRLADREREDFYLYIDEFHHLVTETFENLLFEGKKYHIPLTISHQYLGQVVSHFQNSVLANIGTLVVFRLGGDDATKIESELAPIFKAKNIINLGRRQFYIKMLIDGEPHDPFSAEVLKVLSPRHKSFRREIIDAARGHYSISPESPVMQIGMKEETAK</sequence>
<protein>
    <recommendedName>
        <fullName evidence="1">Type IV secretion system coupling protein TraD DNA-binding domain-containing protein</fullName>
    </recommendedName>
</protein>
<evidence type="ECO:0000313" key="2">
    <source>
        <dbReference type="EMBL" id="PIR88452.1"/>
    </source>
</evidence>
<dbReference type="AlphaFoldDB" id="A0A2H0UPU8"/>
<name>A0A2H0UPU8_9BACT</name>
<gene>
    <name evidence="2" type="ORF">COU09_02145</name>
</gene>
<evidence type="ECO:0000259" key="1">
    <source>
        <dbReference type="Pfam" id="PF10412"/>
    </source>
</evidence>
<accession>A0A2H0UPU8</accession>
<feature type="domain" description="Type IV secretion system coupling protein TraD DNA-binding" evidence="1">
    <location>
        <begin position="57"/>
        <end position="374"/>
    </location>
</feature>
<dbReference type="SUPFAM" id="SSF52540">
    <property type="entry name" value="P-loop containing nucleoside triphosphate hydrolases"/>
    <property type="match status" value="1"/>
</dbReference>
<dbReference type="Proteomes" id="UP000229615">
    <property type="component" value="Unassembled WGS sequence"/>
</dbReference>
<reference evidence="3" key="1">
    <citation type="submission" date="2017-09" db="EMBL/GenBank/DDBJ databases">
        <title>Depth-based differentiation of microbial function through sediment-hosted aquifers and enrichment of novel symbionts in the deep terrestrial subsurface.</title>
        <authorList>
            <person name="Probst A.J."/>
            <person name="Ladd B."/>
            <person name="Jarett J.K."/>
            <person name="Geller-Mcgrath D.E."/>
            <person name="Sieber C.M.K."/>
            <person name="Emerson J.B."/>
            <person name="Anantharaman K."/>
            <person name="Thomas B.C."/>
            <person name="Malmstrom R."/>
            <person name="Stieglmeier M."/>
            <person name="Klingl A."/>
            <person name="Woyke T."/>
            <person name="Ryan C.M."/>
            <person name="Banfield J.F."/>
        </authorList>
    </citation>
    <scope>NUCLEOTIDE SEQUENCE [LARGE SCALE GENOMIC DNA]</scope>
</reference>
<dbReference type="EMBL" id="PFBB01000023">
    <property type="protein sequence ID" value="PIR88452.1"/>
    <property type="molecule type" value="Genomic_DNA"/>
</dbReference>
<dbReference type="PANTHER" id="PTHR30121">
    <property type="entry name" value="UNCHARACTERIZED PROTEIN YJGR-RELATED"/>
    <property type="match status" value="1"/>
</dbReference>
<comment type="caution">
    <text evidence="2">The sequence shown here is derived from an EMBL/GenBank/DDBJ whole genome shotgun (WGS) entry which is preliminary data.</text>
</comment>